<gene>
    <name evidence="3" type="ORF">FM125_06375</name>
</gene>
<dbReference type="Pfam" id="PF24481">
    <property type="entry name" value="CT398_CC"/>
    <property type="match status" value="1"/>
</dbReference>
<feature type="region of interest" description="Disordered" evidence="1">
    <location>
        <begin position="54"/>
        <end position="95"/>
    </location>
</feature>
<feature type="compositionally biased region" description="Basic and acidic residues" evidence="1">
    <location>
        <begin position="59"/>
        <end position="73"/>
    </location>
</feature>
<name>A0A1R4J3V4_9MICC</name>
<dbReference type="Gene3D" id="1.10.287.1490">
    <property type="match status" value="1"/>
</dbReference>
<dbReference type="RefSeq" id="WP_070639704.1">
    <property type="nucleotide sequence ID" value="NZ_CP126965.1"/>
</dbReference>
<feature type="region of interest" description="Disordered" evidence="1">
    <location>
        <begin position="196"/>
        <end position="215"/>
    </location>
</feature>
<feature type="compositionally biased region" description="Basic residues" evidence="1">
    <location>
        <begin position="79"/>
        <end position="89"/>
    </location>
</feature>
<evidence type="ECO:0000313" key="3">
    <source>
        <dbReference type="EMBL" id="SJN26801.1"/>
    </source>
</evidence>
<evidence type="ECO:0000259" key="2">
    <source>
        <dbReference type="Pfam" id="PF24481"/>
    </source>
</evidence>
<evidence type="ECO:0000256" key="1">
    <source>
        <dbReference type="SAM" id="MobiDB-lite"/>
    </source>
</evidence>
<dbReference type="EMBL" id="FUKP01000041">
    <property type="protein sequence ID" value="SJN26801.1"/>
    <property type="molecule type" value="Genomic_DNA"/>
</dbReference>
<proteinExistence type="predicted"/>
<dbReference type="AlphaFoldDB" id="A0A1R4J3V4"/>
<protein>
    <recommendedName>
        <fullName evidence="2">CT398-like coiled coil hairpin domain-containing protein</fullName>
    </recommendedName>
</protein>
<organism evidence="3 4">
    <name type="scientific">Micrococcus lylae</name>
    <dbReference type="NCBI Taxonomy" id="1273"/>
    <lineage>
        <taxon>Bacteria</taxon>
        <taxon>Bacillati</taxon>
        <taxon>Actinomycetota</taxon>
        <taxon>Actinomycetes</taxon>
        <taxon>Micrococcales</taxon>
        <taxon>Micrococcaceae</taxon>
        <taxon>Micrococcus</taxon>
    </lineage>
</organism>
<reference evidence="3 4" key="1">
    <citation type="submission" date="2017-02" db="EMBL/GenBank/DDBJ databases">
        <authorList>
            <person name="Peterson S.W."/>
        </authorList>
    </citation>
    <scope>NUCLEOTIDE SEQUENCE [LARGE SCALE GENOMIC DNA]</scope>
    <source>
        <strain evidence="3 4">2B3F</strain>
    </source>
</reference>
<feature type="domain" description="CT398-like coiled coil hairpin" evidence="2">
    <location>
        <begin position="17"/>
        <end position="196"/>
    </location>
</feature>
<dbReference type="Proteomes" id="UP000196230">
    <property type="component" value="Unassembled WGS sequence"/>
</dbReference>
<evidence type="ECO:0000313" key="4">
    <source>
        <dbReference type="Proteomes" id="UP000196230"/>
    </source>
</evidence>
<accession>A0A1R4J3V4</accession>
<sequence>MSTLTATAAQRQALLDLQDLDTEIDRAKAALNRLRTDEEFAQAKKDAADLAEQLAAAEGARREADRDAAEASEKAAATRAHRDRTRNRLHAGGGSHKELEAMMHEAQTLEGLLAEHDQAALEAMQAADAAAGKVTAVQERKAAVEASGRARAAHLKQEGQRITEHGRSLAARRAEAAAGLPAEIVARYEKVRSRNGGIGAGRLEGNRSSASGTPLSPAELERLRALPEDALAECPETGALLVRV</sequence>
<dbReference type="InterPro" id="IPR056003">
    <property type="entry name" value="CT398_CC_hairpin"/>
</dbReference>